<protein>
    <submittedName>
        <fullName evidence="7">RNA polymerase subunit sigma-24</fullName>
    </submittedName>
</protein>
<dbReference type="GO" id="GO:0003677">
    <property type="term" value="F:DNA binding"/>
    <property type="evidence" value="ECO:0007669"/>
    <property type="project" value="InterPro"/>
</dbReference>
<dbReference type="STRING" id="287986.DV20_11255"/>
<name>A0A066U4C7_9PSEU</name>
<evidence type="ECO:0000259" key="5">
    <source>
        <dbReference type="Pfam" id="PF04542"/>
    </source>
</evidence>
<dbReference type="OrthoDB" id="3821507at2"/>
<dbReference type="InterPro" id="IPR013325">
    <property type="entry name" value="RNA_pol_sigma_r2"/>
</dbReference>
<dbReference type="Pfam" id="PF04542">
    <property type="entry name" value="Sigma70_r2"/>
    <property type="match status" value="1"/>
</dbReference>
<keyword evidence="3" id="KW-0731">Sigma factor</keyword>
<dbReference type="AlphaFoldDB" id="A0A066U4C7"/>
<dbReference type="CDD" id="cd06171">
    <property type="entry name" value="Sigma70_r4"/>
    <property type="match status" value="1"/>
</dbReference>
<dbReference type="NCBIfam" id="TIGR02937">
    <property type="entry name" value="sigma70-ECF"/>
    <property type="match status" value="1"/>
</dbReference>
<evidence type="ECO:0000256" key="4">
    <source>
        <dbReference type="ARBA" id="ARBA00023163"/>
    </source>
</evidence>
<keyword evidence="2" id="KW-0805">Transcription regulation</keyword>
<comment type="caution">
    <text evidence="7">The sequence shown here is derived from an EMBL/GenBank/DDBJ whole genome shotgun (WGS) entry which is preliminary data.</text>
</comment>
<reference evidence="7 8" key="1">
    <citation type="submission" date="2014-05" db="EMBL/GenBank/DDBJ databases">
        <title>Draft genome sequence of Amycolatopsis rifamycinica DSM 46095.</title>
        <authorList>
            <person name="Lal R."/>
            <person name="Saxena A."/>
            <person name="Kumari R."/>
            <person name="Mukherjee U."/>
            <person name="Singh P."/>
            <person name="Sangwan N."/>
            <person name="Mahato N.K."/>
        </authorList>
    </citation>
    <scope>NUCLEOTIDE SEQUENCE [LARGE SCALE GENOMIC DNA]</scope>
    <source>
        <strain evidence="7 8">DSM 46095</strain>
    </source>
</reference>
<evidence type="ECO:0000313" key="8">
    <source>
        <dbReference type="Proteomes" id="UP000027345"/>
    </source>
</evidence>
<dbReference type="InterPro" id="IPR014284">
    <property type="entry name" value="RNA_pol_sigma-70_dom"/>
</dbReference>
<feature type="domain" description="RNA polymerase sigma-70 region 2" evidence="5">
    <location>
        <begin position="38"/>
        <end position="104"/>
    </location>
</feature>
<dbReference type="Proteomes" id="UP000027345">
    <property type="component" value="Unassembled WGS sequence"/>
</dbReference>
<keyword evidence="4" id="KW-0804">Transcription</keyword>
<evidence type="ECO:0000259" key="6">
    <source>
        <dbReference type="Pfam" id="PF08281"/>
    </source>
</evidence>
<dbReference type="GO" id="GO:0016987">
    <property type="term" value="F:sigma factor activity"/>
    <property type="evidence" value="ECO:0007669"/>
    <property type="project" value="UniProtKB-KW"/>
</dbReference>
<dbReference type="GO" id="GO:0006352">
    <property type="term" value="P:DNA-templated transcription initiation"/>
    <property type="evidence" value="ECO:0007669"/>
    <property type="project" value="InterPro"/>
</dbReference>
<feature type="domain" description="RNA polymerase sigma factor 70 region 4 type 2" evidence="6">
    <location>
        <begin position="131"/>
        <end position="184"/>
    </location>
</feature>
<dbReference type="InterPro" id="IPR039425">
    <property type="entry name" value="RNA_pol_sigma-70-like"/>
</dbReference>
<dbReference type="EMBL" id="JMQI01000024">
    <property type="protein sequence ID" value="KDN21960.1"/>
    <property type="molecule type" value="Genomic_DNA"/>
</dbReference>
<dbReference type="InterPro" id="IPR013249">
    <property type="entry name" value="RNA_pol_sigma70_r4_t2"/>
</dbReference>
<dbReference type="InterPro" id="IPR013324">
    <property type="entry name" value="RNA_pol_sigma_r3/r4-like"/>
</dbReference>
<dbReference type="Pfam" id="PF08281">
    <property type="entry name" value="Sigma70_r4_2"/>
    <property type="match status" value="1"/>
</dbReference>
<evidence type="ECO:0000256" key="3">
    <source>
        <dbReference type="ARBA" id="ARBA00023082"/>
    </source>
</evidence>
<gene>
    <name evidence="7" type="ORF">DV20_11255</name>
</gene>
<keyword evidence="8" id="KW-1185">Reference proteome</keyword>
<evidence type="ECO:0000256" key="2">
    <source>
        <dbReference type="ARBA" id="ARBA00023015"/>
    </source>
</evidence>
<dbReference type="InterPro" id="IPR036388">
    <property type="entry name" value="WH-like_DNA-bd_sf"/>
</dbReference>
<dbReference type="PANTHER" id="PTHR43133:SF51">
    <property type="entry name" value="RNA POLYMERASE SIGMA FACTOR"/>
    <property type="match status" value="1"/>
</dbReference>
<comment type="similarity">
    <text evidence="1">Belongs to the sigma-70 factor family. ECF subfamily.</text>
</comment>
<dbReference type="SUPFAM" id="SSF88659">
    <property type="entry name" value="Sigma3 and sigma4 domains of RNA polymerase sigma factors"/>
    <property type="match status" value="1"/>
</dbReference>
<organism evidence="7 8">
    <name type="scientific">Amycolatopsis rifamycinica</name>
    <dbReference type="NCBI Taxonomy" id="287986"/>
    <lineage>
        <taxon>Bacteria</taxon>
        <taxon>Bacillati</taxon>
        <taxon>Actinomycetota</taxon>
        <taxon>Actinomycetes</taxon>
        <taxon>Pseudonocardiales</taxon>
        <taxon>Pseudonocardiaceae</taxon>
        <taxon>Amycolatopsis</taxon>
    </lineage>
</organism>
<evidence type="ECO:0000313" key="7">
    <source>
        <dbReference type="EMBL" id="KDN21960.1"/>
    </source>
</evidence>
<accession>A0A066U4C7</accession>
<dbReference type="InterPro" id="IPR007627">
    <property type="entry name" value="RNA_pol_sigma70_r2"/>
</dbReference>
<dbReference type="eggNOG" id="COG1595">
    <property type="taxonomic scope" value="Bacteria"/>
</dbReference>
<proteinExistence type="inferred from homology"/>
<dbReference type="Gene3D" id="1.10.10.10">
    <property type="entry name" value="Winged helix-like DNA-binding domain superfamily/Winged helix DNA-binding domain"/>
    <property type="match status" value="1"/>
</dbReference>
<dbReference type="SUPFAM" id="SSF88946">
    <property type="entry name" value="Sigma2 domain of RNA polymerase sigma factors"/>
    <property type="match status" value="1"/>
</dbReference>
<dbReference type="Gene3D" id="1.10.1740.10">
    <property type="match status" value="1"/>
</dbReference>
<evidence type="ECO:0000256" key="1">
    <source>
        <dbReference type="ARBA" id="ARBA00010641"/>
    </source>
</evidence>
<dbReference type="PANTHER" id="PTHR43133">
    <property type="entry name" value="RNA POLYMERASE ECF-TYPE SIGMA FACTO"/>
    <property type="match status" value="1"/>
</dbReference>
<sequence>MTCVTARPAGKIDLVDPQEVELVRSAQAGDVSALGTLLARHQAGMRAVALSVLGFGPDAEDAVQDAALTAVRRIGTLRDPAAAGPWLRAVVRNACRLRLRAARRVVPVADPRPPADPATPERILEDHVSRDWIGHAIDRLSPALRQVVLLRHFSDVTSYDQIAAACELPVGTVRSRLNQARAKLSEALLATADEAYDDTAARNAASAREATDTLTAARRGAFATVVADRWSPAMRMTSGQGYRGGVDLAVRGMDLDLAHGVRQKLVHAVTSRDCTVWEMEMISPPDDPHHCPPALVWLMSHREGRVDRLRLFFPAVSAGRTAGASAG</sequence>